<feature type="transmembrane region" description="Helical" evidence="2">
    <location>
        <begin position="89"/>
        <end position="113"/>
    </location>
</feature>
<feature type="region of interest" description="Disordered" evidence="1">
    <location>
        <begin position="168"/>
        <end position="202"/>
    </location>
</feature>
<feature type="transmembrane region" description="Helical" evidence="2">
    <location>
        <begin position="27"/>
        <end position="51"/>
    </location>
</feature>
<dbReference type="STRING" id="582672.SAMN05216360_12024"/>
<dbReference type="Pfam" id="PF07284">
    <property type="entry name" value="BCHF"/>
    <property type="match status" value="1"/>
</dbReference>
<evidence type="ECO:0000256" key="1">
    <source>
        <dbReference type="SAM" id="MobiDB-lite"/>
    </source>
</evidence>
<dbReference type="OrthoDB" id="8562352at2"/>
<dbReference type="GO" id="GO:0019685">
    <property type="term" value="P:photosynthesis, dark reaction"/>
    <property type="evidence" value="ECO:0007669"/>
    <property type="project" value="InterPro"/>
</dbReference>
<feature type="transmembrane region" description="Helical" evidence="2">
    <location>
        <begin position="125"/>
        <end position="146"/>
    </location>
</feature>
<dbReference type="AlphaFoldDB" id="A0A1H0IT17"/>
<dbReference type="EMBL" id="FNHS01000020">
    <property type="protein sequence ID" value="SDO34568.1"/>
    <property type="molecule type" value="Genomic_DNA"/>
</dbReference>
<name>A0A1H0IT17_9HYPH</name>
<keyword evidence="2" id="KW-0472">Membrane</keyword>
<evidence type="ECO:0000313" key="4">
    <source>
        <dbReference type="Proteomes" id="UP000198704"/>
    </source>
</evidence>
<evidence type="ECO:0000313" key="3">
    <source>
        <dbReference type="EMBL" id="SDO34568.1"/>
    </source>
</evidence>
<reference evidence="4" key="1">
    <citation type="submission" date="2016-10" db="EMBL/GenBank/DDBJ databases">
        <authorList>
            <person name="Varghese N."/>
            <person name="Submissions S."/>
        </authorList>
    </citation>
    <scope>NUCLEOTIDE SEQUENCE [LARGE SCALE GENOMIC DNA]</scope>
    <source>
        <strain evidence="4">BL47</strain>
    </source>
</reference>
<protein>
    <submittedName>
        <fullName evidence="3">3-vinyl bacteriochlorophyllide hydratase</fullName>
    </submittedName>
</protein>
<keyword evidence="2" id="KW-1133">Transmembrane helix</keyword>
<dbReference type="GO" id="GO:0016836">
    <property type="term" value="F:hydro-lyase activity"/>
    <property type="evidence" value="ECO:0007669"/>
    <property type="project" value="InterPro"/>
</dbReference>
<keyword evidence="2" id="KW-0812">Transmembrane</keyword>
<accession>A0A1H0IT17</accession>
<keyword evidence="4" id="KW-1185">Reference proteome</keyword>
<feature type="compositionally biased region" description="Polar residues" evidence="1">
    <location>
        <begin position="171"/>
        <end position="191"/>
    </location>
</feature>
<dbReference type="InterPro" id="IPR009905">
    <property type="entry name" value="BCHF"/>
</dbReference>
<dbReference type="GO" id="GO:0030494">
    <property type="term" value="P:bacteriochlorophyll biosynthetic process"/>
    <property type="evidence" value="ECO:0007669"/>
    <property type="project" value="InterPro"/>
</dbReference>
<feature type="transmembrane region" description="Helical" evidence="2">
    <location>
        <begin position="57"/>
        <end position="77"/>
    </location>
</feature>
<evidence type="ECO:0000256" key="2">
    <source>
        <dbReference type="SAM" id="Phobius"/>
    </source>
</evidence>
<gene>
    <name evidence="3" type="ORF">SAMN05216360_12024</name>
</gene>
<dbReference type="Proteomes" id="UP000198704">
    <property type="component" value="Unassembled WGS sequence"/>
</dbReference>
<organism evidence="3 4">
    <name type="scientific">Methylobacterium phyllostachyos</name>
    <dbReference type="NCBI Taxonomy" id="582672"/>
    <lineage>
        <taxon>Bacteria</taxon>
        <taxon>Pseudomonadati</taxon>
        <taxon>Pseudomonadota</taxon>
        <taxon>Alphaproteobacteria</taxon>
        <taxon>Hyphomicrobiales</taxon>
        <taxon>Methylobacteriaceae</taxon>
        <taxon>Methylobacterium</taxon>
    </lineage>
</organism>
<dbReference type="NCBIfam" id="TIGR02020">
    <property type="entry name" value="BchF"/>
    <property type="match status" value="1"/>
</dbReference>
<sequence length="202" mass="21378">MGPADRPARPLYTQAERHRRDTSRWTLVQGVLAPLQFAIFLVSLVLVLRALATGAGFAAAEASVVVKTLALYAIMITGSIWEKAVFGRFLFAPAFFWEDVVSMLVLALHTAYLAALATGALRSEALLVLALAAYATYVVNAGQFVLKLRAARLQGSGPARALSAEVDAGSAQESASQQRFGSVSDRNTIGNGSKPRLAGALS</sequence>
<proteinExistence type="predicted"/>